<feature type="compositionally biased region" description="Basic and acidic residues" evidence="1">
    <location>
        <begin position="560"/>
        <end position="576"/>
    </location>
</feature>
<dbReference type="Proteomes" id="UP001214628">
    <property type="component" value="Chromosome 7"/>
</dbReference>
<dbReference type="PANTHER" id="PTHR13060:SF0">
    <property type="entry name" value="PROTEIN ECDYSONELESS HOMOLOG"/>
    <property type="match status" value="1"/>
</dbReference>
<evidence type="ECO:0000256" key="1">
    <source>
        <dbReference type="SAM" id="MobiDB-lite"/>
    </source>
</evidence>
<feature type="compositionally biased region" description="Basic and acidic residues" evidence="1">
    <location>
        <begin position="534"/>
        <end position="543"/>
    </location>
</feature>
<proteinExistence type="predicted"/>
<feature type="compositionally biased region" description="Acidic residues" evidence="1">
    <location>
        <begin position="501"/>
        <end position="513"/>
    </location>
</feature>
<keyword evidence="3" id="KW-1185">Reference proteome</keyword>
<evidence type="ECO:0000313" key="2">
    <source>
        <dbReference type="EMBL" id="WFD45104.1"/>
    </source>
</evidence>
<sequence length="842" mass="93610">MDTIGQKFGLNEEDQERAAVFQALVIPDKHNEEDLKGRLIQNITRLCESAPPAGVGGYVWHREPPMICASEDASHPMGTMCVMMRVQGCVEDEWFMTYILRAITEQEPGICVRVEDEDGEFLLVEAAHELPSWVRPENATNRVWIYNGDLHLIPLKYASEITEDGDQHSFLSVSQAVALVRDPNVDTKVSHALQNAAFARIEAYPSAALEHQHRTLALVTKDVAKILLHFPQMIAEAVHALTSRDAVSVRAAERAERFPVRPKDNAEIAEDLILIPIKMTKYLYAQLSHDRFFPPKTYGQQWQQAVEAYRIYLSGTAASSKIPQDKAVFGRWCDTGAKLTAGLELAWTNKSTRATNSSAQSGSSTYQPLLASLTKLGYFGNEIPHSERWNQLADEARNLAPIHVDEQLLASLRAMRHYLKASDHESLDQLALPWNVSESSQAEDDESWLSMMPKELEALAQSEKGTEDPMFDRLGSFMGKMNEFLEGEGDMEGALLQDDDLDDLDDADIDSDSDSDRGNDELQASDYQKSKNSSAEEKQRRIDTLVAPVPLSEWGAKNSESSKRKSVRNEGNEQDVKSNTATPNTSMQNQTSHSGPSNRLRGFSSREHYEGDSDSEGSLMGDDQDTYEEREERREILDLDDPEQDLIKSTDDPVGVDGLDMASEMDDFLEFTRKTLGLSEDDYARILQDRRTRGVYVPTSSNTRNALPSEAADSGTQTTEKNSDQKLDSFDTVLDAMERELHSKQTSSLSSSHTAMELENDEDDELNEEEAELLQKLLASGGSLPASLERFANTHDLQNTDINALASFLESFKAQEGHAGPVTNLAGRLGLGALPNDQPSSP</sequence>
<feature type="region of interest" description="Disordered" evidence="1">
    <location>
        <begin position="741"/>
        <end position="763"/>
    </location>
</feature>
<accession>A0AAF0JG52</accession>
<dbReference type="PANTHER" id="PTHR13060">
    <property type="entry name" value="SGT1 PROTEIN HSGT1 SUPPRESSOR OF GCR2"/>
    <property type="match status" value="1"/>
</dbReference>
<gene>
    <name evidence="2" type="ORF">MPSI1_003781</name>
</gene>
<dbReference type="EMBL" id="CP118381">
    <property type="protein sequence ID" value="WFD45104.1"/>
    <property type="molecule type" value="Genomic_DNA"/>
</dbReference>
<dbReference type="AlphaFoldDB" id="A0AAF0JG52"/>
<name>A0AAF0JG52_9BASI</name>
<dbReference type="Pfam" id="PF07093">
    <property type="entry name" value="SGT1"/>
    <property type="match status" value="1"/>
</dbReference>
<feature type="compositionally biased region" description="Polar residues" evidence="1">
    <location>
        <begin position="577"/>
        <end position="597"/>
    </location>
</feature>
<dbReference type="GO" id="GO:0005634">
    <property type="term" value="C:nucleus"/>
    <property type="evidence" value="ECO:0007669"/>
    <property type="project" value="TreeGrafter"/>
</dbReference>
<reference evidence="2" key="1">
    <citation type="submission" date="2023-02" db="EMBL/GenBank/DDBJ databases">
        <title>Mating type loci evolution in Malassezia.</title>
        <authorList>
            <person name="Coelho M.A."/>
        </authorList>
    </citation>
    <scope>NUCLEOTIDE SEQUENCE</scope>
    <source>
        <strain evidence="2">CBS 14136</strain>
    </source>
</reference>
<organism evidence="2 3">
    <name type="scientific">Malassezia psittaci</name>
    <dbReference type="NCBI Taxonomy" id="1821823"/>
    <lineage>
        <taxon>Eukaryota</taxon>
        <taxon>Fungi</taxon>
        <taxon>Dikarya</taxon>
        <taxon>Basidiomycota</taxon>
        <taxon>Ustilaginomycotina</taxon>
        <taxon>Malasseziomycetes</taxon>
        <taxon>Malasseziales</taxon>
        <taxon>Malasseziaceae</taxon>
        <taxon>Malassezia</taxon>
    </lineage>
</organism>
<evidence type="ECO:0000313" key="3">
    <source>
        <dbReference type="Proteomes" id="UP001214628"/>
    </source>
</evidence>
<dbReference type="InterPro" id="IPR010770">
    <property type="entry name" value="Ecd"/>
</dbReference>
<feature type="region of interest" description="Disordered" evidence="1">
    <location>
        <begin position="501"/>
        <end position="659"/>
    </location>
</feature>
<feature type="region of interest" description="Disordered" evidence="1">
    <location>
        <begin position="695"/>
        <end position="727"/>
    </location>
</feature>
<protein>
    <submittedName>
        <fullName evidence="2">Uncharacterized protein</fullName>
    </submittedName>
</protein>
<feature type="compositionally biased region" description="Low complexity" evidence="1">
    <location>
        <begin position="744"/>
        <end position="754"/>
    </location>
</feature>